<dbReference type="Pfam" id="PF20461">
    <property type="entry name" value="DUF6714"/>
    <property type="match status" value="1"/>
</dbReference>
<reference evidence="1 2" key="1">
    <citation type="submission" date="2020-04" db="EMBL/GenBank/DDBJ databases">
        <title>Ralstonia insidiosa genome sequencing and assembly.</title>
        <authorList>
            <person name="Martins R.C.R."/>
            <person name="Perdigao-Neto L.V."/>
            <person name="Levin A.S.S."/>
            <person name="Costa S.F."/>
        </authorList>
    </citation>
    <scope>NUCLEOTIDE SEQUENCE [LARGE SCALE GENOMIC DNA]</scope>
    <source>
        <strain evidence="1 2">5047</strain>
    </source>
</reference>
<evidence type="ECO:0000313" key="2">
    <source>
        <dbReference type="Proteomes" id="UP000575469"/>
    </source>
</evidence>
<name>A0A848NX98_9RALS</name>
<comment type="caution">
    <text evidence="1">The sequence shown here is derived from an EMBL/GenBank/DDBJ whole genome shotgun (WGS) entry which is preliminary data.</text>
</comment>
<dbReference type="EMBL" id="JABBZM010000006">
    <property type="protein sequence ID" value="NMV37959.1"/>
    <property type="molecule type" value="Genomic_DNA"/>
</dbReference>
<dbReference type="Proteomes" id="UP000575469">
    <property type="component" value="Unassembled WGS sequence"/>
</dbReference>
<accession>A0A848NX98</accession>
<proteinExistence type="predicted"/>
<organism evidence="1 2">
    <name type="scientific">Ralstonia insidiosa</name>
    <dbReference type="NCBI Taxonomy" id="190721"/>
    <lineage>
        <taxon>Bacteria</taxon>
        <taxon>Pseudomonadati</taxon>
        <taxon>Pseudomonadota</taxon>
        <taxon>Betaproteobacteria</taxon>
        <taxon>Burkholderiales</taxon>
        <taxon>Burkholderiaceae</taxon>
        <taxon>Ralstonia</taxon>
    </lineage>
</organism>
<gene>
    <name evidence="1" type="ORF">HGR00_08555</name>
</gene>
<protein>
    <submittedName>
        <fullName evidence="1">Uncharacterized protein</fullName>
    </submittedName>
</protein>
<dbReference type="InterPro" id="IPR046560">
    <property type="entry name" value="DUF6714"/>
</dbReference>
<sequence>MDQDAVLSFLSAEAFRYYLQAFMVYDIRGEIHYNDVVFHLVHGLADQGAAEKINPRRYGDRTAWDSAVYRHSVFSKAQAGAIVEYLKFKLEAEGSDGFDTPSIQQALANYWLARAGLP</sequence>
<dbReference type="AlphaFoldDB" id="A0A848NX98"/>
<evidence type="ECO:0000313" key="1">
    <source>
        <dbReference type="EMBL" id="NMV37959.1"/>
    </source>
</evidence>